<keyword evidence="3" id="KW-1185">Reference proteome</keyword>
<dbReference type="Proteomes" id="UP000291343">
    <property type="component" value="Unassembled WGS sequence"/>
</dbReference>
<evidence type="ECO:0000313" key="2">
    <source>
        <dbReference type="EMBL" id="RZF47697.1"/>
    </source>
</evidence>
<dbReference type="EMBL" id="QKKF02003429">
    <property type="protein sequence ID" value="RZF47697.1"/>
    <property type="molecule type" value="Genomic_DNA"/>
</dbReference>
<proteinExistence type="predicted"/>
<accession>A0A482XQ79</accession>
<feature type="transmembrane region" description="Helical" evidence="1">
    <location>
        <begin position="310"/>
        <end position="332"/>
    </location>
</feature>
<feature type="transmembrane region" description="Helical" evidence="1">
    <location>
        <begin position="21"/>
        <end position="41"/>
    </location>
</feature>
<reference evidence="2 3" key="1">
    <citation type="journal article" date="2017" name="Gigascience">
        <title>Genome sequence of the small brown planthopper, Laodelphax striatellus.</title>
        <authorList>
            <person name="Zhu J."/>
            <person name="Jiang F."/>
            <person name="Wang X."/>
            <person name="Yang P."/>
            <person name="Bao Y."/>
            <person name="Zhao W."/>
            <person name="Wang W."/>
            <person name="Lu H."/>
            <person name="Wang Q."/>
            <person name="Cui N."/>
            <person name="Li J."/>
            <person name="Chen X."/>
            <person name="Luo L."/>
            <person name="Yu J."/>
            <person name="Kang L."/>
            <person name="Cui F."/>
        </authorList>
    </citation>
    <scope>NUCLEOTIDE SEQUENCE [LARGE SCALE GENOMIC DNA]</scope>
    <source>
        <strain evidence="2">Lst14</strain>
    </source>
</reference>
<keyword evidence="1" id="KW-0812">Transmembrane</keyword>
<dbReference type="AlphaFoldDB" id="A0A482XQ79"/>
<name>A0A482XQ79_LAOST</name>
<organism evidence="2 3">
    <name type="scientific">Laodelphax striatellus</name>
    <name type="common">Small brown planthopper</name>
    <name type="synonym">Delphax striatella</name>
    <dbReference type="NCBI Taxonomy" id="195883"/>
    <lineage>
        <taxon>Eukaryota</taxon>
        <taxon>Metazoa</taxon>
        <taxon>Ecdysozoa</taxon>
        <taxon>Arthropoda</taxon>
        <taxon>Hexapoda</taxon>
        <taxon>Insecta</taxon>
        <taxon>Pterygota</taxon>
        <taxon>Neoptera</taxon>
        <taxon>Paraneoptera</taxon>
        <taxon>Hemiptera</taxon>
        <taxon>Auchenorrhyncha</taxon>
        <taxon>Fulgoroidea</taxon>
        <taxon>Delphacidae</taxon>
        <taxon>Criomorphinae</taxon>
        <taxon>Laodelphax</taxon>
    </lineage>
</organism>
<feature type="transmembrane region" description="Helical" evidence="1">
    <location>
        <begin position="284"/>
        <end position="304"/>
    </location>
</feature>
<keyword evidence="1" id="KW-1133">Transmembrane helix</keyword>
<feature type="transmembrane region" description="Helical" evidence="1">
    <location>
        <begin position="128"/>
        <end position="151"/>
    </location>
</feature>
<comment type="caution">
    <text evidence="2">The sequence shown here is derived from an EMBL/GenBank/DDBJ whole genome shotgun (WGS) entry which is preliminary data.</text>
</comment>
<feature type="transmembrane region" description="Helical" evidence="1">
    <location>
        <begin position="171"/>
        <end position="201"/>
    </location>
</feature>
<evidence type="ECO:0008006" key="4">
    <source>
        <dbReference type="Google" id="ProtNLM"/>
    </source>
</evidence>
<dbReference type="InParanoid" id="A0A482XQ79"/>
<keyword evidence="1" id="KW-0472">Membrane</keyword>
<gene>
    <name evidence="2" type="ORF">LSTR_LSTR005714</name>
</gene>
<feature type="transmembrane region" description="Helical" evidence="1">
    <location>
        <begin position="53"/>
        <end position="71"/>
    </location>
</feature>
<dbReference type="OrthoDB" id="6645335at2759"/>
<evidence type="ECO:0000256" key="1">
    <source>
        <dbReference type="SAM" id="Phobius"/>
    </source>
</evidence>
<protein>
    <recommendedName>
        <fullName evidence="4">Odorant receptor</fullName>
    </recommendedName>
</protein>
<evidence type="ECO:0000313" key="3">
    <source>
        <dbReference type="Proteomes" id="UP000291343"/>
    </source>
</evidence>
<sequence length="363" mass="42332">MESISFCKRYIDLMRYDKLHNSLPFLSFIAVYLIVLANVLAAVYIDHEDAERTIIALVDLILLLIMLSNAIRRNVRNDCRNLIELIEDEFVVDRCEFDGRKDKLMRLEKYHENNRIHVREVAKSISRFFTIICVLCVNKNMATYFLTSVNYEPTSWPTAQLTYHPPQFNSLLFFLYLYFLYGLLMTIFVLDAFTIIILVCLSTEKILSDFQTLYTFLADLACDFADTDHLNIRPMSSCSGRDLTKQQVCLKQSAYYLRKDMARIVHCHQNLIRNFKTFVHNSEFEHSVIVVTIMLYSCTVAYFMLTSNDILKRVTFATMFGIMNICVFAVFFNGQRIFNQLMKTTFSVGNIFHTKKLASQGQL</sequence>